<organism evidence="2 3">
    <name type="scientific">Daldinia eschscholtzii</name>
    <dbReference type="NCBI Taxonomy" id="292717"/>
    <lineage>
        <taxon>Eukaryota</taxon>
        <taxon>Fungi</taxon>
        <taxon>Dikarya</taxon>
        <taxon>Ascomycota</taxon>
        <taxon>Pezizomycotina</taxon>
        <taxon>Sordariomycetes</taxon>
        <taxon>Xylariomycetidae</taxon>
        <taxon>Xylariales</taxon>
        <taxon>Hypoxylaceae</taxon>
        <taxon>Daldinia</taxon>
    </lineage>
</organism>
<proteinExistence type="predicted"/>
<gene>
    <name evidence="2" type="ORF">Daesc_000885</name>
</gene>
<comment type="caution">
    <text evidence="2">The sequence shown here is derived from an EMBL/GenBank/DDBJ whole genome shotgun (WGS) entry which is preliminary data.</text>
</comment>
<accession>A0AAX6N0Y7</accession>
<protein>
    <submittedName>
        <fullName evidence="2">Uncharacterized protein</fullName>
    </submittedName>
</protein>
<dbReference type="EMBL" id="JBANMG010000001">
    <property type="protein sequence ID" value="KAK6958092.1"/>
    <property type="molecule type" value="Genomic_DNA"/>
</dbReference>
<evidence type="ECO:0000313" key="2">
    <source>
        <dbReference type="EMBL" id="KAK6958092.1"/>
    </source>
</evidence>
<sequence>MGRFNVSSVAERVKQSISKYFSSPRQEATKEAVIQEVDIPTKQVLVTDPQIGNRCWISHPKHCGKFRENLPTGYNDEVDEPPSSVTPVLQEKPQPHRTISEPITHAERKPWWLITDDELREEYEQCRAKAPKVGPNFLWCDRRSSLDQNSILASAGLKRAPSVGACTLTCPKTGQAVIRLAKDLAVPLHADADEALAKGDVVDLTTPEMVSLLAGSFPLGFSESKFTLPPPPSGLKPRPSPCPLRKYREAIHEQIKNVPVIKDADNLRYEAEFKSIFRPLERNNTWI</sequence>
<dbReference type="AlphaFoldDB" id="A0AAX6N0Y7"/>
<reference evidence="2 3" key="1">
    <citation type="journal article" date="2024" name="Front Chem Biol">
        <title>Unveiling the potential of Daldinia eschscholtzii MFLUCC 19-0629 through bioactivity and bioinformatics studies for enhanced sustainable agriculture production.</title>
        <authorList>
            <person name="Brooks S."/>
            <person name="Weaver J.A."/>
            <person name="Klomchit A."/>
            <person name="Alharthi S.A."/>
            <person name="Onlamun T."/>
            <person name="Nurani R."/>
            <person name="Vong T.K."/>
            <person name="Alberti F."/>
            <person name="Greco C."/>
        </authorList>
    </citation>
    <scope>NUCLEOTIDE SEQUENCE [LARGE SCALE GENOMIC DNA]</scope>
    <source>
        <strain evidence="2">MFLUCC 19-0629</strain>
    </source>
</reference>
<dbReference type="Proteomes" id="UP001369815">
    <property type="component" value="Unassembled WGS sequence"/>
</dbReference>
<evidence type="ECO:0000313" key="3">
    <source>
        <dbReference type="Proteomes" id="UP001369815"/>
    </source>
</evidence>
<feature type="region of interest" description="Disordered" evidence="1">
    <location>
        <begin position="72"/>
        <end position="97"/>
    </location>
</feature>
<evidence type="ECO:0000256" key="1">
    <source>
        <dbReference type="SAM" id="MobiDB-lite"/>
    </source>
</evidence>
<keyword evidence="3" id="KW-1185">Reference proteome</keyword>
<name>A0AAX6N0Y7_9PEZI</name>